<dbReference type="HOGENOM" id="CLU_006972_0_0_1"/>
<dbReference type="GeneID" id="19308337"/>
<dbReference type="Proteomes" id="UP000030669">
    <property type="component" value="Unassembled WGS sequence"/>
</dbReference>
<reference evidence="3 4" key="1">
    <citation type="journal article" date="2012" name="Science">
        <title>The Paleozoic origin of enzymatic lignin decomposition reconstructed from 31 fungal genomes.</title>
        <authorList>
            <person name="Floudas D."/>
            <person name="Binder M."/>
            <person name="Riley R."/>
            <person name="Barry K."/>
            <person name="Blanchette R.A."/>
            <person name="Henrissat B."/>
            <person name="Martinez A.T."/>
            <person name="Otillar R."/>
            <person name="Spatafora J.W."/>
            <person name="Yadav J.S."/>
            <person name="Aerts A."/>
            <person name="Benoit I."/>
            <person name="Boyd A."/>
            <person name="Carlson A."/>
            <person name="Copeland A."/>
            <person name="Coutinho P.M."/>
            <person name="de Vries R.P."/>
            <person name="Ferreira P."/>
            <person name="Findley K."/>
            <person name="Foster B."/>
            <person name="Gaskell J."/>
            <person name="Glotzer D."/>
            <person name="Gorecki P."/>
            <person name="Heitman J."/>
            <person name="Hesse C."/>
            <person name="Hori C."/>
            <person name="Igarashi K."/>
            <person name="Jurgens J.A."/>
            <person name="Kallen N."/>
            <person name="Kersten P."/>
            <person name="Kohler A."/>
            <person name="Kuees U."/>
            <person name="Kumar T.K.A."/>
            <person name="Kuo A."/>
            <person name="LaButti K."/>
            <person name="Larrondo L.F."/>
            <person name="Lindquist E."/>
            <person name="Ling A."/>
            <person name="Lombard V."/>
            <person name="Lucas S."/>
            <person name="Lundell T."/>
            <person name="Martin R."/>
            <person name="McLaughlin D.J."/>
            <person name="Morgenstern I."/>
            <person name="Morin E."/>
            <person name="Murat C."/>
            <person name="Nagy L.G."/>
            <person name="Nolan M."/>
            <person name="Ohm R.A."/>
            <person name="Patyshakuliyeva A."/>
            <person name="Rokas A."/>
            <person name="Ruiz-Duenas F.J."/>
            <person name="Sabat G."/>
            <person name="Salamov A."/>
            <person name="Samejima M."/>
            <person name="Schmutz J."/>
            <person name="Slot J.C."/>
            <person name="St John F."/>
            <person name="Stenlid J."/>
            <person name="Sun H."/>
            <person name="Sun S."/>
            <person name="Syed K."/>
            <person name="Tsang A."/>
            <person name="Wiebenga A."/>
            <person name="Young D."/>
            <person name="Pisabarro A."/>
            <person name="Eastwood D.C."/>
            <person name="Martin F."/>
            <person name="Cullen D."/>
            <person name="Grigoriev I.V."/>
            <person name="Hibbett D.S."/>
        </authorList>
    </citation>
    <scope>NUCLEOTIDE SEQUENCE [LARGE SCALE GENOMIC DNA]</scope>
    <source>
        <strain evidence="3 4">ATCC 11539</strain>
    </source>
</reference>
<feature type="compositionally biased region" description="Polar residues" evidence="1">
    <location>
        <begin position="624"/>
        <end position="636"/>
    </location>
</feature>
<feature type="compositionally biased region" description="Pro residues" evidence="1">
    <location>
        <begin position="665"/>
        <end position="682"/>
    </location>
</feature>
<feature type="region of interest" description="Disordered" evidence="1">
    <location>
        <begin position="526"/>
        <end position="694"/>
    </location>
</feature>
<sequence>MSTFEELFNASTLEVLVPPASFALPATGPADCLEQLKSTGERKTAFFDEKLHFLLALHLPSTEDASASPPATLISFLSYLQVSYEASYIPSIPAAPRPEASPMRLSAPPRTMSLKNQSKLNLSVNANANKQHPSIFPPHTPNPTPGASGEDRRYVQAEGTLLSAGTWGEEAPNTKPGSTPVEDEDAETFALLYSEKDKEWIAVYRLVVTVAFLRIPISDPLLCLTVSTTLRENPLPNPPAFLASFSSSPPPDTPVDTDGQGNEEDEEEGELAGLTEVNLLEGLASGPTFPPLDLPSTRLPPTTRQTAFSLPPVPSSPSSPSHTSPSHPSSPSSKSSSRRSSYRLSATQHPTLRKSHRKTLPTLSGFRVRLRSVLVPSAEEEGEERTVVLCVEVENPPSSFSYGFAVERVEVAISGPSASARLVGWGAREGDGEEEKVFPLLVGAAEQFNLLYAVSFHEPGEGREGMQRAVAITIHGRPFHSPTSLSSQEHLMYPTRSFASRWNCIVDLSPERTAHADMVAVNQDDALPAPASPFPQVSTPRTATPFTAQEKPAPVSQQVAGSKRHTLAALAPTTPKSSSRLNPTNYRSSTSLLNPSHTRDSLSPAPRTAISPAPRSSFLPPSLVLQQSAPRTPTTFSPRIPSPPLPRPPSTPTTPEGQYARTQVPPTPAYPAYPNSPVPPTPYSQGPMGGAGSVAPSVEIRRERGLAAGGGGQGQVPPTPAPWVTAGGAGGGMAPLQSIQTQADKSVREPIVVSIGLLHDEEDEGREGRIYPLDRFTLDIFVFNQSSWIRRFEVSYPPRARRRLRESVRESGGYFPSVTAPVEKERDTGPGIMPLENRVRVGPLRPETCQSVRMEFLALAPGVHTIDTLVLTDIESGKSMNLRSVMDIVVHDPSGI</sequence>
<proteinExistence type="predicted"/>
<dbReference type="InterPro" id="IPR024662">
    <property type="entry name" value="Trs65"/>
</dbReference>
<dbReference type="PANTHER" id="PTHR28159:SF1">
    <property type="entry name" value="TRAFFICKING PROTEIN PARTICLE COMPLEX II-SPECIFIC SUBUNIT 65"/>
    <property type="match status" value="1"/>
</dbReference>
<feature type="compositionally biased region" description="Polar residues" evidence="1">
    <location>
        <begin position="299"/>
        <end position="308"/>
    </location>
</feature>
<dbReference type="OMA" id="FNQSSWT"/>
<evidence type="ECO:0000313" key="3">
    <source>
        <dbReference type="EMBL" id="EPQ56851.1"/>
    </source>
</evidence>
<feature type="region of interest" description="Disordered" evidence="1">
    <location>
        <begin position="237"/>
        <end position="359"/>
    </location>
</feature>
<evidence type="ECO:0000313" key="4">
    <source>
        <dbReference type="Proteomes" id="UP000030669"/>
    </source>
</evidence>
<dbReference type="eggNOG" id="ENOG502S7BI">
    <property type="taxonomic scope" value="Eukaryota"/>
</dbReference>
<name>S7QAA8_GLOTA</name>
<feature type="compositionally biased region" description="Polar residues" evidence="1">
    <location>
        <begin position="574"/>
        <end position="596"/>
    </location>
</feature>
<evidence type="ECO:0000259" key="2">
    <source>
        <dbReference type="Pfam" id="PF12735"/>
    </source>
</evidence>
<dbReference type="Pfam" id="PF12735">
    <property type="entry name" value="IgD3_Trs65"/>
    <property type="match status" value="1"/>
</dbReference>
<feature type="region of interest" description="Disordered" evidence="1">
    <location>
        <begin position="129"/>
        <end position="151"/>
    </location>
</feature>
<dbReference type="GO" id="GO:0005802">
    <property type="term" value="C:trans-Golgi network"/>
    <property type="evidence" value="ECO:0007669"/>
    <property type="project" value="TreeGrafter"/>
</dbReference>
<organism evidence="3 4">
    <name type="scientific">Gloeophyllum trabeum (strain ATCC 11539 / FP-39264 / Madison 617)</name>
    <name type="common">Brown rot fungus</name>
    <dbReference type="NCBI Taxonomy" id="670483"/>
    <lineage>
        <taxon>Eukaryota</taxon>
        <taxon>Fungi</taxon>
        <taxon>Dikarya</taxon>
        <taxon>Basidiomycota</taxon>
        <taxon>Agaricomycotina</taxon>
        <taxon>Agaricomycetes</taxon>
        <taxon>Gloeophyllales</taxon>
        <taxon>Gloeophyllaceae</taxon>
        <taxon>Gloeophyllum</taxon>
    </lineage>
</organism>
<dbReference type="RefSeq" id="XP_007864051.1">
    <property type="nucleotide sequence ID" value="XM_007865860.1"/>
</dbReference>
<feature type="compositionally biased region" description="Acidic residues" evidence="1">
    <location>
        <begin position="261"/>
        <end position="270"/>
    </location>
</feature>
<dbReference type="OrthoDB" id="24630at2759"/>
<dbReference type="EMBL" id="KB469299">
    <property type="protein sequence ID" value="EPQ56851.1"/>
    <property type="molecule type" value="Genomic_DNA"/>
</dbReference>
<dbReference type="GO" id="GO:1990071">
    <property type="term" value="C:TRAPPII protein complex"/>
    <property type="evidence" value="ECO:0007669"/>
    <property type="project" value="InterPro"/>
</dbReference>
<feature type="domain" description="Trafficking protein particle complex II-specific subunit 65 IgD3" evidence="2">
    <location>
        <begin position="831"/>
        <end position="890"/>
    </location>
</feature>
<protein>
    <recommendedName>
        <fullName evidence="2">Trafficking protein particle complex II-specific subunit 65 IgD3 domain-containing protein</fullName>
    </recommendedName>
</protein>
<dbReference type="PANTHER" id="PTHR28159">
    <property type="entry name" value="TRAFFICKING PROTEIN PARTICLE COMPLEX II-SPECIFIC SUBUNIT 65"/>
    <property type="match status" value="1"/>
</dbReference>
<accession>S7QAA8</accession>
<dbReference type="AlphaFoldDB" id="S7QAA8"/>
<feature type="compositionally biased region" description="Pro residues" evidence="1">
    <location>
        <begin position="135"/>
        <end position="144"/>
    </location>
</feature>
<dbReference type="GO" id="GO:0006891">
    <property type="term" value="P:intra-Golgi vesicle-mediated transport"/>
    <property type="evidence" value="ECO:0007669"/>
    <property type="project" value="InterPro"/>
</dbReference>
<dbReference type="InterPro" id="IPR055420">
    <property type="entry name" value="IgD3_Trs65"/>
</dbReference>
<keyword evidence="4" id="KW-1185">Reference proteome</keyword>
<feature type="region of interest" description="Disordered" evidence="1">
    <location>
        <begin position="707"/>
        <end position="735"/>
    </location>
</feature>
<feature type="compositionally biased region" description="Low complexity" evidence="1">
    <location>
        <begin position="318"/>
        <end position="335"/>
    </location>
</feature>
<evidence type="ECO:0000256" key="1">
    <source>
        <dbReference type="SAM" id="MobiDB-lite"/>
    </source>
</evidence>
<feature type="compositionally biased region" description="Pro residues" evidence="1">
    <location>
        <begin position="640"/>
        <end position="652"/>
    </location>
</feature>
<gene>
    <name evidence="3" type="ORF">GLOTRDRAFT_73313</name>
</gene>
<dbReference type="KEGG" id="gtr:GLOTRDRAFT_73313"/>
<feature type="compositionally biased region" description="Polar residues" evidence="1">
    <location>
        <begin position="535"/>
        <end position="547"/>
    </location>
</feature>